<feature type="compositionally biased region" description="Basic and acidic residues" evidence="3">
    <location>
        <begin position="101"/>
        <end position="116"/>
    </location>
</feature>
<dbReference type="SUPFAM" id="SSF101148">
    <property type="entry name" value="Plant invertase/pectin methylesterase inhibitor"/>
    <property type="match status" value="1"/>
</dbReference>
<dbReference type="Proteomes" id="UP001154282">
    <property type="component" value="Unassembled WGS sequence"/>
</dbReference>
<proteinExistence type="inferred from homology"/>
<keyword evidence="7" id="KW-1185">Reference proteome</keyword>
<feature type="signal peptide" evidence="4">
    <location>
        <begin position="1"/>
        <end position="29"/>
    </location>
</feature>
<gene>
    <name evidence="6" type="ORF">LITE_LOCUS20229</name>
</gene>
<feature type="compositionally biased region" description="Basic and acidic residues" evidence="3">
    <location>
        <begin position="64"/>
        <end position="80"/>
    </location>
</feature>
<dbReference type="Gene3D" id="1.20.140.40">
    <property type="entry name" value="Invertase/pectin methylesterase inhibitor family protein"/>
    <property type="match status" value="1"/>
</dbReference>
<dbReference type="GO" id="GO:0004857">
    <property type="term" value="F:enzyme inhibitor activity"/>
    <property type="evidence" value="ECO:0007669"/>
    <property type="project" value="InterPro"/>
</dbReference>
<dbReference type="InterPro" id="IPR006501">
    <property type="entry name" value="Pectinesterase_inhib_dom"/>
</dbReference>
<dbReference type="AlphaFoldDB" id="A0AAV0KTL3"/>
<evidence type="ECO:0000259" key="5">
    <source>
        <dbReference type="SMART" id="SM00856"/>
    </source>
</evidence>
<feature type="compositionally biased region" description="Basic and acidic residues" evidence="3">
    <location>
        <begin position="129"/>
        <end position="149"/>
    </location>
</feature>
<organism evidence="6 7">
    <name type="scientific">Linum tenue</name>
    <dbReference type="NCBI Taxonomy" id="586396"/>
    <lineage>
        <taxon>Eukaryota</taxon>
        <taxon>Viridiplantae</taxon>
        <taxon>Streptophyta</taxon>
        <taxon>Embryophyta</taxon>
        <taxon>Tracheophyta</taxon>
        <taxon>Spermatophyta</taxon>
        <taxon>Magnoliopsida</taxon>
        <taxon>eudicotyledons</taxon>
        <taxon>Gunneridae</taxon>
        <taxon>Pentapetalae</taxon>
        <taxon>rosids</taxon>
        <taxon>fabids</taxon>
        <taxon>Malpighiales</taxon>
        <taxon>Linaceae</taxon>
        <taxon>Linum</taxon>
    </lineage>
</organism>
<feature type="domain" description="Pectinesterase inhibitor" evidence="5">
    <location>
        <begin position="156"/>
        <end position="302"/>
    </location>
</feature>
<evidence type="ECO:0000313" key="6">
    <source>
        <dbReference type="EMBL" id="CAI0425103.1"/>
    </source>
</evidence>
<dbReference type="PANTHER" id="PTHR31080:SF107">
    <property type="entry name" value="PECTINESTERASE INHIBITOR DOMAIN-CONTAINING PROTEIN"/>
    <property type="match status" value="1"/>
</dbReference>
<dbReference type="CDD" id="cd15800">
    <property type="entry name" value="PMEI-like_2"/>
    <property type="match status" value="1"/>
</dbReference>
<keyword evidence="1 4" id="KW-0732">Signal</keyword>
<sequence>MKQLLVSSRYLFLLFAILYFLTLITDAKCVPRNVTHDISPSDDYANESKSSKEISHAEQSISSTHDEKSNNDDNKQREEKRDDDDDDDEEKNKKKSKHHEKRNEDDTKIQKKSEDYDKNDDGEDVNHDDDDKKEKSHSNEKKGDEDKENLSSSSSIDTASTQKVCGSTRFPKDCLSSISPFFTGKTDPASILKMEVQAVRKGFTIAIAKVKQMKKDSEGKWNKSALDTCVENFNNGVKDLDSALEAINNHNIDSLQTILSSVLTYVTTCEDAMAEDPDSGELPNITNMEQKLTNLASNSLDIADQLNWT</sequence>
<protein>
    <recommendedName>
        <fullName evidence="5">Pectinesterase inhibitor domain-containing protein</fullName>
    </recommendedName>
</protein>
<name>A0AAV0KTL3_9ROSI</name>
<dbReference type="EMBL" id="CAMGYJ010000005">
    <property type="protein sequence ID" value="CAI0425103.1"/>
    <property type="molecule type" value="Genomic_DNA"/>
</dbReference>
<dbReference type="InterPro" id="IPR051955">
    <property type="entry name" value="PME_Inhibitor"/>
</dbReference>
<reference evidence="6" key="1">
    <citation type="submission" date="2022-08" db="EMBL/GenBank/DDBJ databases">
        <authorList>
            <person name="Gutierrez-Valencia J."/>
        </authorList>
    </citation>
    <scope>NUCLEOTIDE SEQUENCE</scope>
</reference>
<feature type="region of interest" description="Disordered" evidence="3">
    <location>
        <begin position="37"/>
        <end position="163"/>
    </location>
</feature>
<evidence type="ECO:0000256" key="3">
    <source>
        <dbReference type="SAM" id="MobiDB-lite"/>
    </source>
</evidence>
<comment type="caution">
    <text evidence="6">The sequence shown here is derived from an EMBL/GenBank/DDBJ whole genome shotgun (WGS) entry which is preliminary data.</text>
</comment>
<evidence type="ECO:0000256" key="2">
    <source>
        <dbReference type="ARBA" id="ARBA00038471"/>
    </source>
</evidence>
<comment type="similarity">
    <text evidence="2">Belongs to the PMEI family.</text>
</comment>
<dbReference type="SMART" id="SM00856">
    <property type="entry name" value="PMEI"/>
    <property type="match status" value="1"/>
</dbReference>
<feature type="chain" id="PRO_5043381711" description="Pectinesterase inhibitor domain-containing protein" evidence="4">
    <location>
        <begin position="30"/>
        <end position="309"/>
    </location>
</feature>
<evidence type="ECO:0000256" key="4">
    <source>
        <dbReference type="SAM" id="SignalP"/>
    </source>
</evidence>
<dbReference type="InterPro" id="IPR035513">
    <property type="entry name" value="Invertase/methylesterase_inhib"/>
</dbReference>
<evidence type="ECO:0000313" key="7">
    <source>
        <dbReference type="Proteomes" id="UP001154282"/>
    </source>
</evidence>
<feature type="compositionally biased region" description="Acidic residues" evidence="3">
    <location>
        <begin position="117"/>
        <end position="128"/>
    </location>
</feature>
<dbReference type="PANTHER" id="PTHR31080">
    <property type="entry name" value="PECTINESTERASE INHIBITOR-LIKE"/>
    <property type="match status" value="1"/>
</dbReference>
<dbReference type="Pfam" id="PF04043">
    <property type="entry name" value="PMEI"/>
    <property type="match status" value="1"/>
</dbReference>
<accession>A0AAV0KTL3</accession>
<evidence type="ECO:0000256" key="1">
    <source>
        <dbReference type="ARBA" id="ARBA00022729"/>
    </source>
</evidence>
<dbReference type="NCBIfam" id="TIGR01614">
    <property type="entry name" value="PME_inhib"/>
    <property type="match status" value="1"/>
</dbReference>